<dbReference type="InterPro" id="IPR052896">
    <property type="entry name" value="GGT-like_enzyme"/>
</dbReference>
<dbReference type="SUPFAM" id="SSF56235">
    <property type="entry name" value="N-terminal nucleophile aminohydrolases (Ntn hydrolases)"/>
    <property type="match status" value="1"/>
</dbReference>
<dbReference type="AlphaFoldDB" id="A0A9N8YPI1"/>
<gene>
    <name evidence="1" type="ORF">FMOSSE_LOCUS581</name>
</gene>
<dbReference type="EMBL" id="CAJVPP010000057">
    <property type="protein sequence ID" value="CAG8438180.1"/>
    <property type="molecule type" value="Genomic_DNA"/>
</dbReference>
<dbReference type="Gene3D" id="3.60.20.40">
    <property type="match status" value="1"/>
</dbReference>
<dbReference type="Gene3D" id="1.10.246.130">
    <property type="match status" value="1"/>
</dbReference>
<comment type="caution">
    <text evidence="1">The sequence shown here is derived from an EMBL/GenBank/DDBJ whole genome shotgun (WGS) entry which is preliminary data.</text>
</comment>
<dbReference type="InterPro" id="IPR029055">
    <property type="entry name" value="Ntn_hydrolases_N"/>
</dbReference>
<reference evidence="1" key="1">
    <citation type="submission" date="2021-06" db="EMBL/GenBank/DDBJ databases">
        <authorList>
            <person name="Kallberg Y."/>
            <person name="Tangrot J."/>
            <person name="Rosling A."/>
        </authorList>
    </citation>
    <scope>NUCLEOTIDE SEQUENCE</scope>
    <source>
        <strain evidence="1">87-6 pot B 2015</strain>
    </source>
</reference>
<dbReference type="Proteomes" id="UP000789375">
    <property type="component" value="Unassembled WGS sequence"/>
</dbReference>
<dbReference type="InterPro" id="IPR043137">
    <property type="entry name" value="GGT_ssub_C"/>
</dbReference>
<dbReference type="PRINTS" id="PR01210">
    <property type="entry name" value="GGTRANSPTASE"/>
</dbReference>
<accession>A0A9N8YPI1</accession>
<name>A0A9N8YPI1_FUNMO</name>
<evidence type="ECO:0000313" key="1">
    <source>
        <dbReference type="EMBL" id="CAG8438180.1"/>
    </source>
</evidence>
<organism evidence="1 2">
    <name type="scientific">Funneliformis mosseae</name>
    <name type="common">Endomycorrhizal fungus</name>
    <name type="synonym">Glomus mosseae</name>
    <dbReference type="NCBI Taxonomy" id="27381"/>
    <lineage>
        <taxon>Eukaryota</taxon>
        <taxon>Fungi</taxon>
        <taxon>Fungi incertae sedis</taxon>
        <taxon>Mucoromycota</taxon>
        <taxon>Glomeromycotina</taxon>
        <taxon>Glomeromycetes</taxon>
        <taxon>Glomerales</taxon>
        <taxon>Glomeraceae</taxon>
        <taxon>Funneliformis</taxon>
    </lineage>
</organism>
<proteinExistence type="predicted"/>
<dbReference type="Pfam" id="PF01019">
    <property type="entry name" value="G_glu_transpept"/>
    <property type="match status" value="1"/>
</dbReference>
<evidence type="ECO:0000313" key="2">
    <source>
        <dbReference type="Proteomes" id="UP000789375"/>
    </source>
</evidence>
<dbReference type="PANTHER" id="PTHR43881:SF1">
    <property type="entry name" value="GAMMA-GLUTAMYLTRANSPEPTIDASE (AFU_ORTHOLOGUE AFUA_4G13580)"/>
    <property type="match status" value="1"/>
</dbReference>
<dbReference type="InterPro" id="IPR043138">
    <property type="entry name" value="GGT_lsub"/>
</dbReference>
<sequence>MVEMEQQSFIKFTSRRSVVFGTNAMVACSQPLACQAGLEILKKGGNAANLHRPELVEIVFVYFMKQEQRRSPSKLTLEYVRDKLGIIQNNIPYKNINASTIPGAAAGWVDCVEWFGSGKLSLGEILRPAIELAENGYPWKSEEEILRTSSPNGGDMLIDGRAPKVGEIMHMPNLARTFRELSEKGKDGFYKGRIAEAIVELVQSKGGVMTLEDLSSHATTRVEPISIEYKGVRVWECPPNGQGITALMTLRILEILQEQGKIPNLNSLEHNSTQYIHALIESLRLAFADTQYYVTDPDVHHVPVNELLSKEYLIKRAQLFDASKSSIDVQKGSPVNSSDTVYFSVVDREGNACSFIISNYVGFGTGAIPKDCGFTLQSRGSGFVLEKGHPNCLEPNKRPYHTIIPCMVTKGDELLLSYGANVYQPQGHVQVLLNLLHNNLNPQTSLDAPRICIGPGVPRNPLNPSYHTSTIFAEEGIDQKVIDELNQMGHKVELVKGWDRVLFGRGQIIERRIDEKSGKIVWAGGSDFRGDGMVIGW</sequence>
<protein>
    <submittedName>
        <fullName evidence="1">3853_t:CDS:1</fullName>
    </submittedName>
</protein>
<dbReference type="PANTHER" id="PTHR43881">
    <property type="entry name" value="GAMMA-GLUTAMYLTRANSPEPTIDASE (AFU_ORTHOLOGUE AFUA_4G13580)"/>
    <property type="match status" value="1"/>
</dbReference>
<keyword evidence="2" id="KW-1185">Reference proteome</keyword>